<evidence type="ECO:0000313" key="9">
    <source>
        <dbReference type="Proteomes" id="UP000199149"/>
    </source>
</evidence>
<dbReference type="RefSeq" id="WP_092907149.1">
    <property type="nucleotide sequence ID" value="NZ_FOUZ01000004.1"/>
</dbReference>
<reference evidence="9" key="1">
    <citation type="submission" date="2016-10" db="EMBL/GenBank/DDBJ databases">
        <authorList>
            <person name="Varghese N."/>
            <person name="Submissions S."/>
        </authorList>
    </citation>
    <scope>NUCLEOTIDE SEQUENCE [LARGE SCALE GENOMIC DNA]</scope>
    <source>
        <strain evidence="9">XJ109</strain>
    </source>
</reference>
<proteinExistence type="predicted"/>
<dbReference type="SUPFAM" id="SSF52172">
    <property type="entry name" value="CheY-like"/>
    <property type="match status" value="1"/>
</dbReference>
<evidence type="ECO:0000313" key="8">
    <source>
        <dbReference type="EMBL" id="SFM92894.1"/>
    </source>
</evidence>
<keyword evidence="9" id="KW-1185">Reference proteome</keyword>
<evidence type="ECO:0000256" key="1">
    <source>
        <dbReference type="ARBA" id="ARBA00022553"/>
    </source>
</evidence>
<organism evidence="8 9">
    <name type="scientific">Algoriella xinjiangensis</name>
    <dbReference type="NCBI Taxonomy" id="684065"/>
    <lineage>
        <taxon>Bacteria</taxon>
        <taxon>Pseudomonadati</taxon>
        <taxon>Bacteroidota</taxon>
        <taxon>Flavobacteriia</taxon>
        <taxon>Flavobacteriales</taxon>
        <taxon>Weeksellaceae</taxon>
        <taxon>Algoriella</taxon>
    </lineage>
</organism>
<feature type="domain" description="Response regulatory" evidence="7">
    <location>
        <begin position="6"/>
        <end position="116"/>
    </location>
</feature>
<evidence type="ECO:0000256" key="3">
    <source>
        <dbReference type="ARBA" id="ARBA00023015"/>
    </source>
</evidence>
<dbReference type="GO" id="GO:0006355">
    <property type="term" value="P:regulation of DNA-templated transcription"/>
    <property type="evidence" value="ECO:0007669"/>
    <property type="project" value="TreeGrafter"/>
</dbReference>
<dbReference type="GO" id="GO:0032993">
    <property type="term" value="C:protein-DNA complex"/>
    <property type="evidence" value="ECO:0007669"/>
    <property type="project" value="TreeGrafter"/>
</dbReference>
<dbReference type="Pfam" id="PF00072">
    <property type="entry name" value="Response_reg"/>
    <property type="match status" value="1"/>
</dbReference>
<dbReference type="GO" id="GO:0005829">
    <property type="term" value="C:cytosol"/>
    <property type="evidence" value="ECO:0007669"/>
    <property type="project" value="TreeGrafter"/>
</dbReference>
<dbReference type="PANTHER" id="PTHR48111:SF1">
    <property type="entry name" value="TWO-COMPONENT RESPONSE REGULATOR ORR33"/>
    <property type="match status" value="1"/>
</dbReference>
<dbReference type="InterPro" id="IPR007492">
    <property type="entry name" value="LytTR_DNA-bd_dom"/>
</dbReference>
<dbReference type="AlphaFoldDB" id="A0A1I4UV77"/>
<dbReference type="EMBL" id="FOUZ01000004">
    <property type="protein sequence ID" value="SFM92894.1"/>
    <property type="molecule type" value="Genomic_DNA"/>
</dbReference>
<evidence type="ECO:0000259" key="7">
    <source>
        <dbReference type="PROSITE" id="PS50110"/>
    </source>
</evidence>
<dbReference type="OrthoDB" id="2168082at2"/>
<keyword evidence="2" id="KW-0902">Two-component regulatory system</keyword>
<protein>
    <submittedName>
        <fullName evidence="8">DNA-binding response regulator, LytR/AlgR family</fullName>
    </submittedName>
</protein>
<dbReference type="PANTHER" id="PTHR48111">
    <property type="entry name" value="REGULATOR OF RPOS"/>
    <property type="match status" value="1"/>
</dbReference>
<dbReference type="Gene3D" id="3.40.50.2300">
    <property type="match status" value="1"/>
</dbReference>
<name>A0A1I4UV77_9FLAO</name>
<keyword evidence="3" id="KW-0805">Transcription regulation</keyword>
<accession>A0A1I4UV77</accession>
<dbReference type="InterPro" id="IPR039420">
    <property type="entry name" value="WalR-like"/>
</dbReference>
<dbReference type="SMART" id="SM00850">
    <property type="entry name" value="LytTR"/>
    <property type="match status" value="1"/>
</dbReference>
<dbReference type="Gene3D" id="2.40.50.1020">
    <property type="entry name" value="LytTr DNA-binding domain"/>
    <property type="match status" value="1"/>
</dbReference>
<sequence length="240" mass="27867">MNSTLKCILVDDELLGLKYLKMLCEQIENIEVVKSFVDPELFINEINDLEFDFCILDIEMPKINGLQVANLLNNKPFIFATAYKEYAIDAFDLDATDYIQKPIKKERLTQAIDKIKKRLQPTITAQNSYVQLNSDKGKILLQFNQILYITTSASESRDKLVYYQDLSDLTLKNITLDHLIELLPTEDFARINKREIINIHHIKYFHSEEITLDILSKENKEINLVLSEVYKANFIAQISV</sequence>
<dbReference type="InterPro" id="IPR001789">
    <property type="entry name" value="Sig_transdc_resp-reg_receiver"/>
</dbReference>
<feature type="modified residue" description="4-aspartylphosphate" evidence="6">
    <location>
        <position position="57"/>
    </location>
</feature>
<gene>
    <name evidence="8" type="ORF">SAMN05421738_104140</name>
</gene>
<evidence type="ECO:0000256" key="4">
    <source>
        <dbReference type="ARBA" id="ARBA00023125"/>
    </source>
</evidence>
<dbReference type="InterPro" id="IPR011006">
    <property type="entry name" value="CheY-like_superfamily"/>
</dbReference>
<dbReference type="Pfam" id="PF04397">
    <property type="entry name" value="LytTR"/>
    <property type="match status" value="1"/>
</dbReference>
<evidence type="ECO:0000256" key="6">
    <source>
        <dbReference type="PROSITE-ProRule" id="PRU00169"/>
    </source>
</evidence>
<dbReference type="Proteomes" id="UP000199149">
    <property type="component" value="Unassembled WGS sequence"/>
</dbReference>
<keyword evidence="4 8" id="KW-0238">DNA-binding</keyword>
<dbReference type="GO" id="GO:0000156">
    <property type="term" value="F:phosphorelay response regulator activity"/>
    <property type="evidence" value="ECO:0007669"/>
    <property type="project" value="TreeGrafter"/>
</dbReference>
<keyword evidence="1 6" id="KW-0597">Phosphoprotein</keyword>
<evidence type="ECO:0000256" key="2">
    <source>
        <dbReference type="ARBA" id="ARBA00023012"/>
    </source>
</evidence>
<dbReference type="SMART" id="SM00448">
    <property type="entry name" value="REC"/>
    <property type="match status" value="1"/>
</dbReference>
<dbReference type="STRING" id="684065.SAMN05421738_104140"/>
<dbReference type="PROSITE" id="PS50110">
    <property type="entry name" value="RESPONSE_REGULATORY"/>
    <property type="match status" value="1"/>
</dbReference>
<keyword evidence="5" id="KW-0804">Transcription</keyword>
<dbReference type="GO" id="GO:0000976">
    <property type="term" value="F:transcription cis-regulatory region binding"/>
    <property type="evidence" value="ECO:0007669"/>
    <property type="project" value="TreeGrafter"/>
</dbReference>
<evidence type="ECO:0000256" key="5">
    <source>
        <dbReference type="ARBA" id="ARBA00023163"/>
    </source>
</evidence>